<dbReference type="InterPro" id="IPR047057">
    <property type="entry name" value="MerR_fam"/>
</dbReference>
<dbReference type="InterPro" id="IPR009061">
    <property type="entry name" value="DNA-bd_dom_put_sf"/>
</dbReference>
<evidence type="ECO:0000313" key="4">
    <source>
        <dbReference type="Proteomes" id="UP001623041"/>
    </source>
</evidence>
<reference evidence="3 4" key="1">
    <citation type="submission" date="2024-11" db="EMBL/GenBank/DDBJ databases">
        <authorList>
            <person name="Lucas J.A."/>
        </authorList>
    </citation>
    <scope>NUCLEOTIDE SEQUENCE [LARGE SCALE GENOMIC DNA]</scope>
    <source>
        <strain evidence="3 4">Z 5.4</strain>
    </source>
</reference>
<dbReference type="Gene3D" id="1.10.1660.10">
    <property type="match status" value="1"/>
</dbReference>
<comment type="caution">
    <text evidence="3">The sequence shown here is derived from an EMBL/GenBank/DDBJ whole genome shotgun (WGS) entry which is preliminary data.</text>
</comment>
<feature type="domain" description="HTH merR-type" evidence="2">
    <location>
        <begin position="1"/>
        <end position="69"/>
    </location>
</feature>
<dbReference type="PRINTS" id="PR00040">
    <property type="entry name" value="HTHMERR"/>
</dbReference>
<dbReference type="SUPFAM" id="SSF46955">
    <property type="entry name" value="Putative DNA-binding domain"/>
    <property type="match status" value="1"/>
</dbReference>
<dbReference type="RefSeq" id="WP_406579758.1">
    <property type="nucleotide sequence ID" value="NZ_JBJHQH010000003.1"/>
</dbReference>
<keyword evidence="4" id="KW-1185">Reference proteome</keyword>
<dbReference type="Pfam" id="PF13411">
    <property type="entry name" value="MerR_1"/>
    <property type="match status" value="1"/>
</dbReference>
<dbReference type="SMART" id="SM00422">
    <property type="entry name" value="HTH_MERR"/>
    <property type="match status" value="1"/>
</dbReference>
<dbReference type="Proteomes" id="UP001623041">
    <property type="component" value="Unassembled WGS sequence"/>
</dbReference>
<dbReference type="InterPro" id="IPR000551">
    <property type="entry name" value="MerR-type_HTH_dom"/>
</dbReference>
<proteinExistence type="predicted"/>
<sequence>MYNISEVANETGFTAHTLRYYEKIGLLSSPIRQGGKRLYTAGDIRLLQFMKVLKNTGMSLEDIQEFLLDGCLLESEESEQERTPKVQKRMDILQKHLVTLEQQKKEIEMVIGLTEEKLVTYREMLAGGQKNER</sequence>
<protein>
    <submittedName>
        <fullName evidence="3">MerR family transcriptional regulator</fullName>
    </submittedName>
</protein>
<accession>A0ABW8RC92</accession>
<evidence type="ECO:0000259" key="2">
    <source>
        <dbReference type="PROSITE" id="PS50937"/>
    </source>
</evidence>
<dbReference type="PANTHER" id="PTHR30204:SF83">
    <property type="entry name" value="TRANSCRIPTIONAL REGULATOR, MERR FAMILY"/>
    <property type="match status" value="1"/>
</dbReference>
<name>A0ABW8RC92_9BACI</name>
<keyword evidence="1" id="KW-0238">DNA-binding</keyword>
<evidence type="ECO:0000256" key="1">
    <source>
        <dbReference type="ARBA" id="ARBA00023125"/>
    </source>
</evidence>
<evidence type="ECO:0000313" key="3">
    <source>
        <dbReference type="EMBL" id="MFK9091082.1"/>
    </source>
</evidence>
<dbReference type="EMBL" id="JBJHQH010000003">
    <property type="protein sequence ID" value="MFK9091082.1"/>
    <property type="molecule type" value="Genomic_DNA"/>
</dbReference>
<gene>
    <name evidence="3" type="ORF">ACJEBI_06280</name>
</gene>
<organism evidence="3 4">
    <name type="scientific">Bacillus salipaludis</name>
    <dbReference type="NCBI Taxonomy" id="2547811"/>
    <lineage>
        <taxon>Bacteria</taxon>
        <taxon>Bacillati</taxon>
        <taxon>Bacillota</taxon>
        <taxon>Bacilli</taxon>
        <taxon>Bacillales</taxon>
        <taxon>Bacillaceae</taxon>
        <taxon>Bacillus</taxon>
    </lineage>
</organism>
<dbReference type="PANTHER" id="PTHR30204">
    <property type="entry name" value="REDOX-CYCLING DRUG-SENSING TRANSCRIPTIONAL ACTIVATOR SOXR"/>
    <property type="match status" value="1"/>
</dbReference>
<dbReference type="PROSITE" id="PS50937">
    <property type="entry name" value="HTH_MERR_2"/>
    <property type="match status" value="1"/>
</dbReference>